<feature type="transmembrane region" description="Helical" evidence="2">
    <location>
        <begin position="118"/>
        <end position="139"/>
    </location>
</feature>
<organism evidence="3 4">
    <name type="scientific">Aeromicrobium ginsengisoli</name>
    <dbReference type="NCBI Taxonomy" id="363867"/>
    <lineage>
        <taxon>Bacteria</taxon>
        <taxon>Bacillati</taxon>
        <taxon>Actinomycetota</taxon>
        <taxon>Actinomycetes</taxon>
        <taxon>Propionibacteriales</taxon>
        <taxon>Nocardioidaceae</taxon>
        <taxon>Aeromicrobium</taxon>
    </lineage>
</organism>
<feature type="transmembrane region" description="Helical" evidence="2">
    <location>
        <begin position="12"/>
        <end position="30"/>
    </location>
</feature>
<evidence type="ECO:0000313" key="4">
    <source>
        <dbReference type="Proteomes" id="UP000380867"/>
    </source>
</evidence>
<keyword evidence="4" id="KW-1185">Reference proteome</keyword>
<dbReference type="EMBL" id="SDPQ02000002">
    <property type="protein sequence ID" value="KAA1398231.1"/>
    <property type="molecule type" value="Genomic_DNA"/>
</dbReference>
<sequence>MSERRGFLGEVSWFQLAASVLAAVTAAWIASRLGVAGTLVGAALGSATVTVTSALYARTLDKGRTLLVTTATGTVIQRRVEADGEIAETIDQAGEDAPVERAEFVPDEPAPRLHWKTIAVTTVVVLALALAAITTYELVADRTLDGSKGTTIGDTFGGSKGDPKPSDPTKTPTTTPTTTIPTTTPTPSATTPTPTPSATTPTPTPTETTEPAE</sequence>
<protein>
    <submittedName>
        <fullName evidence="3">Uncharacterized protein</fullName>
    </submittedName>
</protein>
<proteinExistence type="predicted"/>
<evidence type="ECO:0000256" key="1">
    <source>
        <dbReference type="SAM" id="MobiDB-lite"/>
    </source>
</evidence>
<reference evidence="3" key="1">
    <citation type="submission" date="2019-09" db="EMBL/GenBank/DDBJ databases">
        <authorList>
            <person name="Li J."/>
        </authorList>
    </citation>
    <scope>NUCLEOTIDE SEQUENCE [LARGE SCALE GENOMIC DNA]</scope>
    <source>
        <strain evidence="3">JCM 14732</strain>
    </source>
</reference>
<keyword evidence="2" id="KW-0812">Transmembrane</keyword>
<comment type="caution">
    <text evidence="3">The sequence shown here is derived from an EMBL/GenBank/DDBJ whole genome shotgun (WGS) entry which is preliminary data.</text>
</comment>
<dbReference type="RefSeq" id="WP_149689660.1">
    <property type="nucleotide sequence ID" value="NZ_SDPQ02000002.1"/>
</dbReference>
<accession>A0A5M4FH65</accession>
<dbReference type="OrthoDB" id="3748562at2"/>
<feature type="compositionally biased region" description="Low complexity" evidence="1">
    <location>
        <begin position="168"/>
        <end position="213"/>
    </location>
</feature>
<evidence type="ECO:0000256" key="2">
    <source>
        <dbReference type="SAM" id="Phobius"/>
    </source>
</evidence>
<name>A0A5M4FH65_9ACTN</name>
<dbReference type="AlphaFoldDB" id="A0A5M4FH65"/>
<dbReference type="PRINTS" id="PR01217">
    <property type="entry name" value="PRICHEXTENSN"/>
</dbReference>
<gene>
    <name evidence="3" type="ORF">ESP70_012975</name>
</gene>
<keyword evidence="2" id="KW-0472">Membrane</keyword>
<evidence type="ECO:0000313" key="3">
    <source>
        <dbReference type="EMBL" id="KAA1398231.1"/>
    </source>
</evidence>
<feature type="region of interest" description="Disordered" evidence="1">
    <location>
        <begin position="145"/>
        <end position="213"/>
    </location>
</feature>
<keyword evidence="2" id="KW-1133">Transmembrane helix</keyword>
<dbReference type="Proteomes" id="UP000380867">
    <property type="component" value="Unassembled WGS sequence"/>
</dbReference>
<feature type="transmembrane region" description="Helical" evidence="2">
    <location>
        <begin position="36"/>
        <end position="57"/>
    </location>
</feature>